<sequence length="248" mass="25655">MTKGGQVKARIGYGAWIVGVAQFFVVHVIAESAWARPYSWARNNISDLGNVHCAVQSEPEPRYICSPEHALMNVSFTALGVLLLVGAALTGGALWRTGRVAATARLLPAGAGAGFVLVGLAPADVNENQHVLGALLIMAAGNIGLVVAGFALAPRVPLLLRWGAVLSGVTALTALVLFLSHTYLGLGMGGMERVAAFPLLLWSLAVATHGVIARPARARKTPGHDALHAATALRSGTADLPSTSKGHV</sequence>
<dbReference type="Proteomes" id="UP001600424">
    <property type="component" value="Unassembled WGS sequence"/>
</dbReference>
<keyword evidence="1" id="KW-1133">Transmembrane helix</keyword>
<feature type="transmembrane region" description="Helical" evidence="1">
    <location>
        <begin position="131"/>
        <end position="152"/>
    </location>
</feature>
<proteinExistence type="predicted"/>
<keyword evidence="1" id="KW-0812">Transmembrane</keyword>
<dbReference type="InterPro" id="IPR009339">
    <property type="entry name" value="DUF998"/>
</dbReference>
<organism evidence="2 3">
    <name type="scientific">Streptomyces wedmorensis</name>
    <dbReference type="NCBI Taxonomy" id="43759"/>
    <lineage>
        <taxon>Bacteria</taxon>
        <taxon>Bacillati</taxon>
        <taxon>Actinomycetota</taxon>
        <taxon>Actinomycetes</taxon>
        <taxon>Kitasatosporales</taxon>
        <taxon>Streptomycetaceae</taxon>
        <taxon>Streptomyces</taxon>
    </lineage>
</organism>
<gene>
    <name evidence="2" type="ORF">ACFQ63_27660</name>
</gene>
<accession>A0ABW6J391</accession>
<evidence type="ECO:0000313" key="2">
    <source>
        <dbReference type="EMBL" id="MFE5983470.1"/>
    </source>
</evidence>
<dbReference type="RefSeq" id="WP_386249286.1">
    <property type="nucleotide sequence ID" value="NZ_JBHTRV010000024.1"/>
</dbReference>
<protein>
    <submittedName>
        <fullName evidence="2">DUF998 domain-containing protein</fullName>
    </submittedName>
</protein>
<feature type="transmembrane region" description="Helical" evidence="1">
    <location>
        <begin position="159"/>
        <end position="183"/>
    </location>
</feature>
<feature type="transmembrane region" description="Helical" evidence="1">
    <location>
        <begin position="106"/>
        <end position="125"/>
    </location>
</feature>
<comment type="caution">
    <text evidence="2">The sequence shown here is derived from an EMBL/GenBank/DDBJ whole genome shotgun (WGS) entry which is preliminary data.</text>
</comment>
<name>A0ABW6J391_STRWE</name>
<reference evidence="2 3" key="1">
    <citation type="submission" date="2024-09" db="EMBL/GenBank/DDBJ databases">
        <title>The Natural Products Discovery Center: Release of the First 8490 Sequenced Strains for Exploring Actinobacteria Biosynthetic Diversity.</title>
        <authorList>
            <person name="Kalkreuter E."/>
            <person name="Kautsar S.A."/>
            <person name="Yang D."/>
            <person name="Bader C.D."/>
            <person name="Teijaro C.N."/>
            <person name="Fluegel L."/>
            <person name="Davis C.M."/>
            <person name="Simpson J.R."/>
            <person name="Lauterbach L."/>
            <person name="Steele A.D."/>
            <person name="Gui C."/>
            <person name="Meng S."/>
            <person name="Li G."/>
            <person name="Viehrig K."/>
            <person name="Ye F."/>
            <person name="Su P."/>
            <person name="Kiefer A.F."/>
            <person name="Nichols A."/>
            <person name="Cepeda A.J."/>
            <person name="Yan W."/>
            <person name="Fan B."/>
            <person name="Jiang Y."/>
            <person name="Adhikari A."/>
            <person name="Zheng C.-J."/>
            <person name="Schuster L."/>
            <person name="Cowan T.M."/>
            <person name="Smanski M.J."/>
            <person name="Chevrette M.G."/>
            <person name="De Carvalho L.P.S."/>
            <person name="Shen B."/>
        </authorList>
    </citation>
    <scope>NUCLEOTIDE SEQUENCE [LARGE SCALE GENOMIC DNA]</scope>
    <source>
        <strain evidence="2 3">NPDC056472</strain>
    </source>
</reference>
<evidence type="ECO:0000256" key="1">
    <source>
        <dbReference type="SAM" id="Phobius"/>
    </source>
</evidence>
<keyword evidence="3" id="KW-1185">Reference proteome</keyword>
<dbReference type="Pfam" id="PF06197">
    <property type="entry name" value="DUF998"/>
    <property type="match status" value="1"/>
</dbReference>
<feature type="transmembrane region" description="Helical" evidence="1">
    <location>
        <begin position="12"/>
        <end position="30"/>
    </location>
</feature>
<evidence type="ECO:0000313" key="3">
    <source>
        <dbReference type="Proteomes" id="UP001600424"/>
    </source>
</evidence>
<keyword evidence="1" id="KW-0472">Membrane</keyword>
<feature type="transmembrane region" description="Helical" evidence="1">
    <location>
        <begin position="195"/>
        <end position="213"/>
    </location>
</feature>
<feature type="transmembrane region" description="Helical" evidence="1">
    <location>
        <begin position="70"/>
        <end position="94"/>
    </location>
</feature>
<dbReference type="EMBL" id="JBHTRV010000024">
    <property type="protein sequence ID" value="MFE5983470.1"/>
    <property type="molecule type" value="Genomic_DNA"/>
</dbReference>